<keyword evidence="4" id="KW-1185">Reference proteome</keyword>
<sequence length="97" mass="11023">MRLLRAGGEELVLDNAYGESNEYAILSHRWLPQDEQEIRYPDIVNQKDGLDTKAGWNKLQGCRRQAVLDGLPHVWADTACIDKSSSQELTESINSMY</sequence>
<evidence type="ECO:0000313" key="2">
    <source>
        <dbReference type="EMBL" id="WPA97542.1"/>
    </source>
</evidence>
<protein>
    <submittedName>
        <fullName evidence="1">Vegetative incompatibility protein HET-E-1</fullName>
    </submittedName>
</protein>
<dbReference type="Proteomes" id="UP000230605">
    <property type="component" value="Chromosome 1"/>
</dbReference>
<dbReference type="Proteomes" id="UP001302367">
    <property type="component" value="Chromosome 1"/>
</dbReference>
<proteinExistence type="predicted"/>
<accession>A0A2G5IA13</accession>
<reference evidence="1 3" key="1">
    <citation type="submission" date="2015-10" db="EMBL/GenBank/DDBJ databases">
        <title>The cercosporin biosynthetic gene cluster was horizontally transferred to several fungal lineages and shown to be expanded in Cercospora beticola based on microsynteny with recipient genomes.</title>
        <authorList>
            <person name="De Jonge R."/>
            <person name="Ebert M.K."/>
            <person name="Suttle J.C."/>
            <person name="Jurick Ii W.M."/>
            <person name="Secor G.A."/>
            <person name="Thomma B.P."/>
            <person name="Van De Peer Y."/>
            <person name="Bolton M.D."/>
        </authorList>
    </citation>
    <scope>NUCLEOTIDE SEQUENCE [LARGE SCALE GENOMIC DNA]</scope>
    <source>
        <strain evidence="1 3">09-40</strain>
    </source>
</reference>
<evidence type="ECO:0000313" key="4">
    <source>
        <dbReference type="Proteomes" id="UP001302367"/>
    </source>
</evidence>
<dbReference type="OrthoDB" id="3650131at2759"/>
<evidence type="ECO:0000313" key="3">
    <source>
        <dbReference type="Proteomes" id="UP000230605"/>
    </source>
</evidence>
<dbReference type="AlphaFoldDB" id="A0A2G5IA13"/>
<reference evidence="2 4" key="2">
    <citation type="submission" date="2023-09" db="EMBL/GenBank/DDBJ databases">
        <title>Complete-Gapless Cercospora beticola genome.</title>
        <authorList>
            <person name="Wyatt N.A."/>
            <person name="Spanner R.E."/>
            <person name="Bolton M.D."/>
        </authorList>
    </citation>
    <scope>NUCLEOTIDE SEQUENCE [LARGE SCALE GENOMIC DNA]</scope>
    <source>
        <strain evidence="2">Cb09-40</strain>
    </source>
</reference>
<dbReference type="EMBL" id="CP134184">
    <property type="protein sequence ID" value="WPA97542.1"/>
    <property type="molecule type" value="Genomic_DNA"/>
</dbReference>
<dbReference type="PANTHER" id="PTHR10622:SF10">
    <property type="entry name" value="HET DOMAIN-CONTAINING PROTEIN"/>
    <property type="match status" value="1"/>
</dbReference>
<organism evidence="1 3">
    <name type="scientific">Cercospora beticola</name>
    <name type="common">Sugarbeet leaf spot fungus</name>
    <dbReference type="NCBI Taxonomy" id="122368"/>
    <lineage>
        <taxon>Eukaryota</taxon>
        <taxon>Fungi</taxon>
        <taxon>Dikarya</taxon>
        <taxon>Ascomycota</taxon>
        <taxon>Pezizomycotina</taxon>
        <taxon>Dothideomycetes</taxon>
        <taxon>Dothideomycetidae</taxon>
        <taxon>Mycosphaerellales</taxon>
        <taxon>Mycosphaerellaceae</taxon>
        <taxon>Cercospora</taxon>
    </lineage>
</organism>
<gene>
    <name evidence="1" type="ORF">CB0940_02074</name>
    <name evidence="2" type="ORF">RHO25_002152</name>
</gene>
<name>A0A2G5IA13_CERBT</name>
<dbReference type="EMBL" id="LKMD01000100">
    <property type="protein sequence ID" value="PIB01600.1"/>
    <property type="molecule type" value="Genomic_DNA"/>
</dbReference>
<dbReference type="PANTHER" id="PTHR10622">
    <property type="entry name" value="HET DOMAIN-CONTAINING PROTEIN"/>
    <property type="match status" value="1"/>
</dbReference>
<evidence type="ECO:0000313" key="1">
    <source>
        <dbReference type="EMBL" id="PIB01600.1"/>
    </source>
</evidence>